<evidence type="ECO:0000256" key="10">
    <source>
        <dbReference type="ARBA" id="ARBA00023235"/>
    </source>
</evidence>
<comment type="catalytic activity">
    <reaction evidence="13">
        <text>a (3S)-3-hydroxyacyl-CoA + NAD(+) = a 3-oxoacyl-CoA + NADH + H(+)</text>
        <dbReference type="Rhea" id="RHEA:22432"/>
        <dbReference type="ChEBI" id="CHEBI:15378"/>
        <dbReference type="ChEBI" id="CHEBI:57318"/>
        <dbReference type="ChEBI" id="CHEBI:57540"/>
        <dbReference type="ChEBI" id="CHEBI:57945"/>
        <dbReference type="ChEBI" id="CHEBI:90726"/>
        <dbReference type="EC" id="1.1.1.35"/>
    </reaction>
</comment>
<evidence type="ECO:0000256" key="11">
    <source>
        <dbReference type="ARBA" id="ARBA00023239"/>
    </source>
</evidence>
<evidence type="ECO:0000313" key="18">
    <source>
        <dbReference type="Proteomes" id="UP000183920"/>
    </source>
</evidence>
<dbReference type="InterPro" id="IPR006180">
    <property type="entry name" value="3-OHacyl-CoA_DH_CS"/>
</dbReference>
<dbReference type="SUPFAM" id="SSF51735">
    <property type="entry name" value="NAD(P)-binding Rossmann-fold domains"/>
    <property type="match status" value="1"/>
</dbReference>
<evidence type="ECO:0000256" key="7">
    <source>
        <dbReference type="ARBA" id="ARBA00023002"/>
    </source>
</evidence>
<dbReference type="GO" id="GO:0036125">
    <property type="term" value="C:fatty acid beta-oxidation multienzyme complex"/>
    <property type="evidence" value="ECO:0007669"/>
    <property type="project" value="InterPro"/>
</dbReference>
<dbReference type="PROSITE" id="PS00067">
    <property type="entry name" value="3HCDH"/>
    <property type="match status" value="1"/>
</dbReference>
<dbReference type="Gene3D" id="3.90.226.10">
    <property type="entry name" value="2-enoyl-CoA Hydratase, Chain A, domain 1"/>
    <property type="match status" value="1"/>
</dbReference>
<dbReference type="InterPro" id="IPR012799">
    <property type="entry name" value="FadB"/>
</dbReference>
<dbReference type="Gene3D" id="3.40.50.720">
    <property type="entry name" value="NAD(P)-binding Rossmann-like Domain"/>
    <property type="match status" value="1"/>
</dbReference>
<comment type="similarity">
    <text evidence="14">Belongs to the enoyl-CoA hydratase/isomerase family.</text>
</comment>
<gene>
    <name evidence="17" type="primary">fadB</name>
    <name evidence="17" type="ORF">BN1804_02768</name>
</gene>
<dbReference type="NCBIfam" id="NF008727">
    <property type="entry name" value="PRK11730.1"/>
    <property type="match status" value="1"/>
</dbReference>
<evidence type="ECO:0000256" key="13">
    <source>
        <dbReference type="ARBA" id="ARBA00049556"/>
    </source>
</evidence>
<name>A0A0G4QDR3_9GAMM</name>
<accession>A0A0G4QDR3</accession>
<comment type="pathway">
    <text evidence="1">Lipid metabolism; fatty acid beta-oxidation.</text>
</comment>
<dbReference type="Pfam" id="PF00725">
    <property type="entry name" value="3HCDH"/>
    <property type="match status" value="2"/>
</dbReference>
<dbReference type="RefSeq" id="WP_072064493.1">
    <property type="nucleotide sequence ID" value="NZ_CVRY01000006.1"/>
</dbReference>
<reference evidence="18" key="1">
    <citation type="submission" date="2015-06" db="EMBL/GenBank/DDBJ databases">
        <authorList>
            <person name="Urmite Genomes"/>
        </authorList>
    </citation>
    <scope>NUCLEOTIDE SEQUENCE [LARGE SCALE GENOMIC DNA]</scope>
    <source>
        <strain evidence="18">CSUR P1867</strain>
    </source>
</reference>
<dbReference type="SUPFAM" id="SSF52096">
    <property type="entry name" value="ClpP/crotonase"/>
    <property type="match status" value="1"/>
</dbReference>
<evidence type="ECO:0000259" key="15">
    <source>
        <dbReference type="Pfam" id="PF00725"/>
    </source>
</evidence>
<evidence type="ECO:0000259" key="16">
    <source>
        <dbReference type="Pfam" id="PF02737"/>
    </source>
</evidence>
<dbReference type="InterPro" id="IPR006176">
    <property type="entry name" value="3-OHacyl-CoA_DH_NAD-bd"/>
</dbReference>
<evidence type="ECO:0000256" key="8">
    <source>
        <dbReference type="ARBA" id="ARBA00023027"/>
    </source>
</evidence>
<dbReference type="AlphaFoldDB" id="A0A0G4QDR3"/>
<dbReference type="InterPro" id="IPR018376">
    <property type="entry name" value="Enoyl-CoA_hyd/isom_CS"/>
</dbReference>
<dbReference type="EC" id="4.2.1.17" evidence="4"/>
<dbReference type="SUPFAM" id="SSF48179">
    <property type="entry name" value="6-phosphogluconate dehydrogenase C-terminal domain-like"/>
    <property type="match status" value="2"/>
</dbReference>
<dbReference type="GO" id="GO:0070403">
    <property type="term" value="F:NAD+ binding"/>
    <property type="evidence" value="ECO:0007669"/>
    <property type="project" value="InterPro"/>
</dbReference>
<dbReference type="EMBL" id="CVRY01000006">
    <property type="protein sequence ID" value="CRL64015.1"/>
    <property type="molecule type" value="Genomic_DNA"/>
</dbReference>
<comment type="similarity">
    <text evidence="3">In the N-terminal section; belongs to the enoyl-CoA hydratase/isomerase family.</text>
</comment>
<evidence type="ECO:0000313" key="17">
    <source>
        <dbReference type="EMBL" id="CRL64015.1"/>
    </source>
</evidence>
<evidence type="ECO:0000256" key="1">
    <source>
        <dbReference type="ARBA" id="ARBA00005005"/>
    </source>
</evidence>
<dbReference type="GO" id="GO:0004300">
    <property type="term" value="F:enoyl-CoA hydratase activity"/>
    <property type="evidence" value="ECO:0007669"/>
    <property type="project" value="UniProtKB-EC"/>
</dbReference>
<evidence type="ECO:0000256" key="9">
    <source>
        <dbReference type="ARBA" id="ARBA00023098"/>
    </source>
</evidence>
<dbReference type="InterPro" id="IPR029045">
    <property type="entry name" value="ClpP/crotonase-like_dom_sf"/>
</dbReference>
<feature type="domain" description="3-hydroxyacyl-CoA dehydrogenase NAD binding" evidence="16">
    <location>
        <begin position="314"/>
        <end position="492"/>
    </location>
</feature>
<dbReference type="UniPathway" id="UPA00659"/>
<feature type="domain" description="3-hydroxyacyl-CoA dehydrogenase C-terminal" evidence="15">
    <location>
        <begin position="625"/>
        <end position="706"/>
    </location>
</feature>
<dbReference type="NCBIfam" id="TIGR02437">
    <property type="entry name" value="FadB"/>
    <property type="match status" value="1"/>
</dbReference>
<keyword evidence="10" id="KW-0413">Isomerase</keyword>
<dbReference type="PROSITE" id="PS00166">
    <property type="entry name" value="ENOYL_COA_HYDRATASE"/>
    <property type="match status" value="1"/>
</dbReference>
<evidence type="ECO:0000256" key="4">
    <source>
        <dbReference type="ARBA" id="ARBA00012076"/>
    </source>
</evidence>
<keyword evidence="11" id="KW-0456">Lyase</keyword>
<dbReference type="PANTHER" id="PTHR43612:SF3">
    <property type="entry name" value="TRIFUNCTIONAL ENZYME SUBUNIT ALPHA, MITOCHONDRIAL"/>
    <property type="match status" value="1"/>
</dbReference>
<dbReference type="Pfam" id="PF02737">
    <property type="entry name" value="3HCDH_N"/>
    <property type="match status" value="1"/>
</dbReference>
<evidence type="ECO:0000256" key="6">
    <source>
        <dbReference type="ARBA" id="ARBA00022963"/>
    </source>
</evidence>
<comment type="similarity">
    <text evidence="2">In the central section; belongs to the 3-hydroxyacyl-CoA dehydrogenase family.</text>
</comment>
<keyword evidence="6" id="KW-0442">Lipid degradation</keyword>
<keyword evidence="5" id="KW-0276">Fatty acid metabolism</keyword>
<proteinExistence type="inferred from homology"/>
<dbReference type="Pfam" id="PF00378">
    <property type="entry name" value="ECH_1"/>
    <property type="match status" value="1"/>
</dbReference>
<dbReference type="CDD" id="cd06558">
    <property type="entry name" value="crotonase-like"/>
    <property type="match status" value="1"/>
</dbReference>
<organism evidence="17 18">
    <name type="scientific">Proteus penneri</name>
    <dbReference type="NCBI Taxonomy" id="102862"/>
    <lineage>
        <taxon>Bacteria</taxon>
        <taxon>Pseudomonadati</taxon>
        <taxon>Pseudomonadota</taxon>
        <taxon>Gammaproteobacteria</taxon>
        <taxon>Enterobacterales</taxon>
        <taxon>Morganellaceae</taxon>
        <taxon>Proteus</taxon>
    </lineage>
</organism>
<dbReference type="PANTHER" id="PTHR43612">
    <property type="entry name" value="TRIFUNCTIONAL ENZYME SUBUNIT ALPHA"/>
    <property type="match status" value="1"/>
</dbReference>
<feature type="domain" description="3-hydroxyacyl-CoA dehydrogenase C-terminal" evidence="15">
    <location>
        <begin position="494"/>
        <end position="590"/>
    </location>
</feature>
<dbReference type="GO" id="GO:0006635">
    <property type="term" value="P:fatty acid beta-oxidation"/>
    <property type="evidence" value="ECO:0007669"/>
    <property type="project" value="UniProtKB-UniPathway"/>
</dbReference>
<dbReference type="InterPro" id="IPR008927">
    <property type="entry name" value="6-PGluconate_DH-like_C_sf"/>
</dbReference>
<evidence type="ECO:0000256" key="5">
    <source>
        <dbReference type="ARBA" id="ARBA00022832"/>
    </source>
</evidence>
<dbReference type="Proteomes" id="UP000183920">
    <property type="component" value="Unassembled WGS sequence"/>
</dbReference>
<dbReference type="Gene3D" id="1.10.1040.50">
    <property type="match status" value="1"/>
</dbReference>
<evidence type="ECO:0000256" key="12">
    <source>
        <dbReference type="ARBA" id="ARBA00023268"/>
    </source>
</evidence>
<dbReference type="GO" id="GO:0016509">
    <property type="term" value="F:long-chain (3S)-3-hydroxyacyl-CoA dehydrogenase (NAD+) activity"/>
    <property type="evidence" value="ECO:0007669"/>
    <property type="project" value="TreeGrafter"/>
</dbReference>
<dbReference type="InterPro" id="IPR050136">
    <property type="entry name" value="FA_oxidation_alpha_subunit"/>
</dbReference>
<evidence type="ECO:0000256" key="2">
    <source>
        <dbReference type="ARBA" id="ARBA00007005"/>
    </source>
</evidence>
<dbReference type="GO" id="GO:0004165">
    <property type="term" value="F:delta(3)-delta(2)-enoyl-CoA isomerase activity"/>
    <property type="evidence" value="ECO:0007669"/>
    <property type="project" value="InterPro"/>
</dbReference>
<keyword evidence="12" id="KW-0511">Multifunctional enzyme</keyword>
<dbReference type="GO" id="GO:0008692">
    <property type="term" value="F:3-hydroxybutyryl-CoA epimerase activity"/>
    <property type="evidence" value="ECO:0007669"/>
    <property type="project" value="InterPro"/>
</dbReference>
<keyword evidence="8" id="KW-0520">NAD</keyword>
<evidence type="ECO:0000256" key="3">
    <source>
        <dbReference type="ARBA" id="ARBA00008750"/>
    </source>
</evidence>
<keyword evidence="9" id="KW-0443">Lipid metabolism</keyword>
<sequence>MLYQSENIQVDWVKQGIVELVFNAKGSINKLDTKTVAMLSEALTVLEATQDLKGVILRSEKPAFIVGADITEFLSLFDAPEEELTQWLHFSNQIFSRLEDLPVPTISAINGYALGGGCECVLATDFRIASPDLRIGLPETKLGIMPGFGGSVRLPRLIGVDNALEIITAGKDIDAQTALQNGLIQAIIPLENLKESAISLIEQMIDGQIDWKAARHPKTAPLRLTELEHKMSFSVAKGMVMKVAGPHYPAPITAVKTIEKAAFLNRDEALALETENFVKLTRTDVAKALVGIFLNDQYVKNITKKRHAELPKQAAVLGAGIMGGGISYQSALKGIPVVMKDINPKSLELGMNEALSLLQKRQEKGRMSAVDMAKTLASIQPTLNYAAISDVDIVVEAVVENPKVKATVLAETEALLADNAILASNTSTIPIALLARSLKRPENFCGMHFFNPVHRMPLVEIIKGEKTSEETINRIVSYASKMGKTPIIVNDCPGFFVNRVLFPYFAGFSLLLRDGADFIAVDKVMEKVFGWPMGPAYLLDVVGIDTANHAQAVMAQGFPDRMGTIERDAIALLYEQQRYGQKNNHGFYNYSVDKRGKKQKSIDGQIQTLIQQNAGKTQEFSQDAIIARMMIPMINEVIRCLDEGIIASPAEADIALVYGLGFPPFRGGVFRYLDTIGTAKFVADAQQYASLGPLYQIPESLKQKAQHNETYYPKPVKVDVNIRELA</sequence>
<dbReference type="InterPro" id="IPR036291">
    <property type="entry name" value="NAD(P)-bd_dom_sf"/>
</dbReference>
<dbReference type="InterPro" id="IPR006108">
    <property type="entry name" value="3HC_DH_C"/>
</dbReference>
<dbReference type="InterPro" id="IPR001753">
    <property type="entry name" value="Enoyl-CoA_hydra/iso"/>
</dbReference>
<protein>
    <recommendedName>
        <fullName evidence="4">enoyl-CoA hydratase</fullName>
        <ecNumber evidence="4">4.2.1.17</ecNumber>
    </recommendedName>
</protein>
<dbReference type="FunFam" id="3.40.50.720:FF:000009">
    <property type="entry name" value="Fatty oxidation complex, alpha subunit"/>
    <property type="match status" value="1"/>
</dbReference>
<keyword evidence="7" id="KW-0560">Oxidoreductase</keyword>
<evidence type="ECO:0000256" key="14">
    <source>
        <dbReference type="RuleBase" id="RU003707"/>
    </source>
</evidence>